<keyword evidence="7" id="KW-1185">Reference proteome</keyword>
<evidence type="ECO:0000313" key="6">
    <source>
        <dbReference type="EMBL" id="MPV85471.1"/>
    </source>
</evidence>
<reference evidence="6 7" key="1">
    <citation type="submission" date="2019-10" db="EMBL/GenBank/DDBJ databases">
        <title>Cardiobacteriales fam. a chemoheterotrophic member of the order Cardiobacteriales, and proposal of Cardiobacteriales fam. nov.</title>
        <authorList>
            <person name="Wang C."/>
        </authorList>
    </citation>
    <scope>NUCLEOTIDE SEQUENCE [LARGE SCALE GENOMIC DNA]</scope>
    <source>
        <strain evidence="6 7">ML27</strain>
    </source>
</reference>
<evidence type="ECO:0000256" key="1">
    <source>
        <dbReference type="ARBA" id="ARBA00009477"/>
    </source>
</evidence>
<dbReference type="GO" id="GO:0015562">
    <property type="term" value="F:efflux transmembrane transporter activity"/>
    <property type="evidence" value="ECO:0007669"/>
    <property type="project" value="TreeGrafter"/>
</dbReference>
<comment type="caution">
    <text evidence="6">The sequence shown here is derived from an EMBL/GenBank/DDBJ whole genome shotgun (WGS) entry which is preliminary data.</text>
</comment>
<dbReference type="NCBIfam" id="TIGR01730">
    <property type="entry name" value="RND_mfp"/>
    <property type="match status" value="1"/>
</dbReference>
<dbReference type="SUPFAM" id="SSF111369">
    <property type="entry name" value="HlyD-like secretion proteins"/>
    <property type="match status" value="1"/>
</dbReference>
<organism evidence="6 7">
    <name type="scientific">Ostreibacterium oceani</name>
    <dbReference type="NCBI Taxonomy" id="2654998"/>
    <lineage>
        <taxon>Bacteria</taxon>
        <taxon>Pseudomonadati</taxon>
        <taxon>Pseudomonadota</taxon>
        <taxon>Gammaproteobacteria</taxon>
        <taxon>Cardiobacteriales</taxon>
        <taxon>Ostreibacteriaceae</taxon>
        <taxon>Ostreibacterium</taxon>
    </lineage>
</organism>
<dbReference type="EMBL" id="WHNW01000002">
    <property type="protein sequence ID" value="MPV85471.1"/>
    <property type="molecule type" value="Genomic_DNA"/>
</dbReference>
<dbReference type="InterPro" id="IPR058647">
    <property type="entry name" value="BSH_CzcB-like"/>
</dbReference>
<comment type="similarity">
    <text evidence="1">Belongs to the membrane fusion protein (MFP) (TC 8.A.1) family.</text>
</comment>
<name>A0A6N7ESF6_9GAMM</name>
<proteinExistence type="inferred from homology"/>
<keyword evidence="4" id="KW-0472">Membrane</keyword>
<keyword evidence="4" id="KW-1133">Transmembrane helix</keyword>
<evidence type="ECO:0000256" key="2">
    <source>
        <dbReference type="SAM" id="Coils"/>
    </source>
</evidence>
<dbReference type="PANTHER" id="PTHR30469:SF15">
    <property type="entry name" value="HLYD FAMILY OF SECRETION PROTEINS"/>
    <property type="match status" value="1"/>
</dbReference>
<dbReference type="InterPro" id="IPR006143">
    <property type="entry name" value="RND_pump_MFP"/>
</dbReference>
<dbReference type="GO" id="GO:1990281">
    <property type="term" value="C:efflux pump complex"/>
    <property type="evidence" value="ECO:0007669"/>
    <property type="project" value="TreeGrafter"/>
</dbReference>
<sequence length="433" mass="46703">MTDSPPPTQPKYRPKRLPFIILGLLFVVGAIMASNYMISQKKPPESVAKPAPVIFVDSLPVTLTDNAVTIETQGFVRAKNRAVISAEVSGKIEQIADTLAIGEIAKTGQPLLTIEETNYRAALFAAKAALASAERQYAEERARAKQAERDISRLGITGNELAQRKPQLAQAQADIANAKAQIKLAERNLARTNVTAPFDGVITAKHANLGEIINTGTALAELVDTSTFTATAALNPAQIQHIDGIGSTAKITDTVTGETFNAQIDRIAPAFDAQNRTINVYLDIAAPYANPTPLRLDSFVHMSIAGKRYPDTAWIPNTAIVDNAFVWQIKPDSRIDKVPVRLIFQQSNDTLVAFEAPITRLIALPKDAFSVDLAVVDNNPDSSVDNDNNPDNLQTNSPLPESNRKAPNSEPDSATNSDQPNTPADGQTTHDTQ</sequence>
<keyword evidence="4" id="KW-0812">Transmembrane</keyword>
<dbReference type="Proteomes" id="UP000471298">
    <property type="component" value="Unassembled WGS sequence"/>
</dbReference>
<dbReference type="Gene3D" id="1.10.287.470">
    <property type="entry name" value="Helix hairpin bin"/>
    <property type="match status" value="1"/>
</dbReference>
<accession>A0A6N7ESF6</accession>
<feature type="transmembrane region" description="Helical" evidence="4">
    <location>
        <begin position="19"/>
        <end position="38"/>
    </location>
</feature>
<feature type="coiled-coil region" evidence="2">
    <location>
        <begin position="123"/>
        <end position="195"/>
    </location>
</feature>
<evidence type="ECO:0000256" key="3">
    <source>
        <dbReference type="SAM" id="MobiDB-lite"/>
    </source>
</evidence>
<feature type="region of interest" description="Disordered" evidence="3">
    <location>
        <begin position="380"/>
        <end position="433"/>
    </location>
</feature>
<dbReference type="PANTHER" id="PTHR30469">
    <property type="entry name" value="MULTIDRUG RESISTANCE PROTEIN MDTA"/>
    <property type="match status" value="1"/>
</dbReference>
<dbReference type="InParanoid" id="A0A6N7ESF6"/>
<gene>
    <name evidence="6" type="ORF">GCU85_01815</name>
</gene>
<dbReference type="Pfam" id="PF25973">
    <property type="entry name" value="BSH_CzcB"/>
    <property type="match status" value="1"/>
</dbReference>
<evidence type="ECO:0000313" key="7">
    <source>
        <dbReference type="Proteomes" id="UP000471298"/>
    </source>
</evidence>
<evidence type="ECO:0000259" key="5">
    <source>
        <dbReference type="Pfam" id="PF25973"/>
    </source>
</evidence>
<feature type="domain" description="CzcB-like barrel-sandwich hybrid" evidence="5">
    <location>
        <begin position="82"/>
        <end position="222"/>
    </location>
</feature>
<protein>
    <submittedName>
        <fullName evidence="6">Efflux RND transporter periplasmic adaptor subunit</fullName>
    </submittedName>
</protein>
<dbReference type="Gene3D" id="2.40.30.170">
    <property type="match status" value="1"/>
</dbReference>
<evidence type="ECO:0000256" key="4">
    <source>
        <dbReference type="SAM" id="Phobius"/>
    </source>
</evidence>
<dbReference type="Gene3D" id="2.40.50.100">
    <property type="match status" value="1"/>
</dbReference>
<feature type="compositionally biased region" description="Low complexity" evidence="3">
    <location>
        <begin position="380"/>
        <end position="392"/>
    </location>
</feature>
<dbReference type="AlphaFoldDB" id="A0A6N7ESF6"/>
<feature type="compositionally biased region" description="Polar residues" evidence="3">
    <location>
        <begin position="410"/>
        <end position="433"/>
    </location>
</feature>
<keyword evidence="2" id="KW-0175">Coiled coil</keyword>